<proteinExistence type="predicted"/>
<organism evidence="1 2">
    <name type="scientific">Sutcliffiella rhizosphaerae</name>
    <dbReference type="NCBI Taxonomy" id="2880967"/>
    <lineage>
        <taxon>Bacteria</taxon>
        <taxon>Bacillati</taxon>
        <taxon>Bacillota</taxon>
        <taxon>Bacilli</taxon>
        <taxon>Bacillales</taxon>
        <taxon>Bacillaceae</taxon>
        <taxon>Sutcliffiella</taxon>
    </lineage>
</organism>
<accession>A0ABM8YM36</accession>
<dbReference type="Proteomes" id="UP000789833">
    <property type="component" value="Unassembled WGS sequence"/>
</dbReference>
<evidence type="ECO:0000313" key="2">
    <source>
        <dbReference type="Proteomes" id="UP000789833"/>
    </source>
</evidence>
<sequence>MELVQFVTLQILLGYVRDELIEFVFFYVRPAWVQSIGCKSRTVKTEVAVSLTQGCPWRRGI</sequence>
<protein>
    <submittedName>
        <fullName evidence="1">Uncharacterized protein</fullName>
    </submittedName>
</protein>
<reference evidence="1 2" key="1">
    <citation type="submission" date="2021-10" db="EMBL/GenBank/DDBJ databases">
        <authorList>
            <person name="Criscuolo A."/>
        </authorList>
    </citation>
    <scope>NUCLEOTIDE SEQUENCE [LARGE SCALE GENOMIC DNA]</scope>
    <source>
        <strain evidence="2">CIP 111883</strain>
    </source>
</reference>
<comment type="caution">
    <text evidence="1">The sequence shown here is derived from an EMBL/GenBank/DDBJ whole genome shotgun (WGS) entry which is preliminary data.</text>
</comment>
<keyword evidence="2" id="KW-1185">Reference proteome</keyword>
<evidence type="ECO:0000313" key="1">
    <source>
        <dbReference type="EMBL" id="CAG9620892.1"/>
    </source>
</evidence>
<name>A0ABM8YM36_9BACI</name>
<gene>
    <name evidence="1" type="ORF">BACCIP111883_01663</name>
</gene>
<dbReference type="EMBL" id="CAKJTJ010000006">
    <property type="protein sequence ID" value="CAG9620892.1"/>
    <property type="molecule type" value="Genomic_DNA"/>
</dbReference>